<dbReference type="Gene3D" id="1.10.10.10">
    <property type="entry name" value="Winged helix-like DNA-binding domain superfamily/Winged helix DNA-binding domain"/>
    <property type="match status" value="1"/>
</dbReference>
<dbReference type="Pfam" id="PF03288">
    <property type="entry name" value="Pox_D5"/>
    <property type="match status" value="1"/>
</dbReference>
<dbReference type="GO" id="GO:0004386">
    <property type="term" value="F:helicase activity"/>
    <property type="evidence" value="ECO:0007669"/>
    <property type="project" value="UniProtKB-KW"/>
</dbReference>
<dbReference type="InterPro" id="IPR006500">
    <property type="entry name" value="Helicase_put_C_phage/plasmid"/>
</dbReference>
<evidence type="ECO:0000313" key="6">
    <source>
        <dbReference type="EMBL" id="NYA26678.1"/>
    </source>
</evidence>
<dbReference type="Gene3D" id="3.40.50.300">
    <property type="entry name" value="P-loop containing nucleotide triphosphate hydrolases"/>
    <property type="match status" value="1"/>
</dbReference>
<dbReference type="Pfam" id="PF19263">
    <property type="entry name" value="DUF5906"/>
    <property type="match status" value="1"/>
</dbReference>
<dbReference type="Proteomes" id="UP000590599">
    <property type="component" value="Unassembled WGS sequence"/>
</dbReference>
<sequence length="600" mass="68794">MAKLINAPYAKQQDPTGQSIVTICIGTQAQAIAKHFNEMGKSAVEIELENALGEQGKSFPCVVVDSEILEQIESYRIAPKNTRSIRLIQANNGVSLSNETLERIYLNIVQTTSAESVIYCNEAGEVLDNVSRYIQRLRNGDTYHGNIKEVDEGYAKMFDHLSDNLKVRDFLAWTGETLKVDSVNTLAYLWTGKKWQFLTDKKLGREVKRFFEEKEIGYSKRKIENMVGLMLDYYLEPMGERRKNLLAFSNGVLDTKTGDFLPHSPDYYLTSYIDIDYSETPIFTPNFDKWLDWVSGNDERKAKRILAALYMVLTNRYDWQLFLEITGVGGSGKSIFNELAKMLVGADNTASITLKELENINHRAKLIDKTLIYSSDQENYIGDGAELRAITGGDTISVRLLYRDPFDTTINAVYMMTNNKSATFKEHNGGIARRRVIYHFNKAVPESMIDTKLVDKLLSESAGIVRLLLDTFKDPKEARALLLEQRESMEALEVKQKADHILDFCRHFTAREEMNGLYMGNARAQIKNAERQYLYASYLFYCDCMNINKPLGRSRFLDSFRQATKESKYPYEFKKRLKDGKNVTNIYYINIGQTMAEWQE</sequence>
<name>A0A852PNN5_HAEHA</name>
<evidence type="ECO:0000256" key="1">
    <source>
        <dbReference type="ARBA" id="ARBA00022741"/>
    </source>
</evidence>
<reference evidence="6 7" key="1">
    <citation type="submission" date="2020-07" db="EMBL/GenBank/DDBJ databases">
        <title>Genus Haemophilus, Bergeys manual.</title>
        <authorList>
            <person name="Noerskov-Lauritsen N."/>
        </authorList>
    </citation>
    <scope>NUCLEOTIDE SEQUENCE [LARGE SCALE GENOMIC DNA]</scope>
    <source>
        <strain evidence="6 7">CCUG30047</strain>
    </source>
</reference>
<evidence type="ECO:0000313" key="7">
    <source>
        <dbReference type="Proteomes" id="UP000590599"/>
    </source>
</evidence>
<dbReference type="SUPFAM" id="SSF46785">
    <property type="entry name" value="Winged helix' DNA-binding domain"/>
    <property type="match status" value="1"/>
</dbReference>
<evidence type="ECO:0000256" key="2">
    <source>
        <dbReference type="ARBA" id="ARBA00022801"/>
    </source>
</evidence>
<dbReference type="InterPro" id="IPR045455">
    <property type="entry name" value="NrS-1_pol-like_helicase"/>
</dbReference>
<accession>A0A852PNN5</accession>
<dbReference type="SMART" id="SM00885">
    <property type="entry name" value="D5_N"/>
    <property type="match status" value="1"/>
</dbReference>
<dbReference type="EMBL" id="JACBKA010000003">
    <property type="protein sequence ID" value="NYA26678.1"/>
    <property type="molecule type" value="Genomic_DNA"/>
</dbReference>
<dbReference type="SUPFAM" id="SSF52540">
    <property type="entry name" value="P-loop containing nucleoside triphosphate hydrolases"/>
    <property type="match status" value="1"/>
</dbReference>
<evidence type="ECO:0000259" key="5">
    <source>
        <dbReference type="PROSITE" id="PS51206"/>
    </source>
</evidence>
<dbReference type="PROSITE" id="PS51206">
    <property type="entry name" value="SF3_HELICASE_1"/>
    <property type="match status" value="1"/>
</dbReference>
<gene>
    <name evidence="6" type="ORF">HZI69_02295</name>
</gene>
<dbReference type="AlphaFoldDB" id="A0A852PNN5"/>
<feature type="domain" description="SF3 helicase" evidence="5">
    <location>
        <begin position="300"/>
        <end position="453"/>
    </location>
</feature>
<dbReference type="InterPro" id="IPR036388">
    <property type="entry name" value="WH-like_DNA-bd_sf"/>
</dbReference>
<keyword evidence="4" id="KW-0067">ATP-binding</keyword>
<dbReference type="Pfam" id="PF08706">
    <property type="entry name" value="D5_N"/>
    <property type="match status" value="1"/>
</dbReference>
<dbReference type="GO" id="GO:0005524">
    <property type="term" value="F:ATP binding"/>
    <property type="evidence" value="ECO:0007669"/>
    <property type="project" value="UniProtKB-KW"/>
</dbReference>
<keyword evidence="3" id="KW-0347">Helicase</keyword>
<dbReference type="InterPro" id="IPR051620">
    <property type="entry name" value="ORF904-like_C"/>
</dbReference>
<dbReference type="GO" id="GO:0016787">
    <property type="term" value="F:hydrolase activity"/>
    <property type="evidence" value="ECO:0007669"/>
    <property type="project" value="UniProtKB-KW"/>
</dbReference>
<dbReference type="RefSeq" id="WP_179227185.1">
    <property type="nucleotide sequence ID" value="NZ_JACBKA010000003.1"/>
</dbReference>
<protein>
    <recommendedName>
        <fullName evidence="5">SF3 helicase domain-containing protein</fullName>
    </recommendedName>
</protein>
<comment type="caution">
    <text evidence="6">The sequence shown here is derived from an EMBL/GenBank/DDBJ whole genome shotgun (WGS) entry which is preliminary data.</text>
</comment>
<dbReference type="InterPro" id="IPR014015">
    <property type="entry name" value="Helicase_SF3_DNA-vir"/>
</dbReference>
<organism evidence="6 7">
    <name type="scientific">Haemophilus haemolyticus</name>
    <dbReference type="NCBI Taxonomy" id="726"/>
    <lineage>
        <taxon>Bacteria</taxon>
        <taxon>Pseudomonadati</taxon>
        <taxon>Pseudomonadota</taxon>
        <taxon>Gammaproteobacteria</taxon>
        <taxon>Pasteurellales</taxon>
        <taxon>Pasteurellaceae</taxon>
        <taxon>Haemophilus</taxon>
    </lineage>
</organism>
<proteinExistence type="predicted"/>
<dbReference type="InterPro" id="IPR014818">
    <property type="entry name" value="Phage/plasmid_primase_P4_C"/>
</dbReference>
<keyword evidence="2" id="KW-0378">Hydrolase</keyword>
<dbReference type="PANTHER" id="PTHR35372:SF2">
    <property type="entry name" value="SF3 HELICASE DOMAIN-CONTAINING PROTEIN"/>
    <property type="match status" value="1"/>
</dbReference>
<keyword evidence="1" id="KW-0547">Nucleotide-binding</keyword>
<dbReference type="NCBIfam" id="TIGR01613">
    <property type="entry name" value="primase_Cterm"/>
    <property type="match status" value="1"/>
</dbReference>
<evidence type="ECO:0000256" key="3">
    <source>
        <dbReference type="ARBA" id="ARBA00022806"/>
    </source>
</evidence>
<dbReference type="InterPro" id="IPR036390">
    <property type="entry name" value="WH_DNA-bd_sf"/>
</dbReference>
<dbReference type="InterPro" id="IPR004968">
    <property type="entry name" value="DNA_primase/NTPase_C"/>
</dbReference>
<dbReference type="PANTHER" id="PTHR35372">
    <property type="entry name" value="ATP BINDING PROTEIN-RELATED"/>
    <property type="match status" value="1"/>
</dbReference>
<evidence type="ECO:0000256" key="4">
    <source>
        <dbReference type="ARBA" id="ARBA00022840"/>
    </source>
</evidence>
<dbReference type="InterPro" id="IPR027417">
    <property type="entry name" value="P-loop_NTPase"/>
</dbReference>